<dbReference type="PROSITE" id="PS51257">
    <property type="entry name" value="PROKAR_LIPOPROTEIN"/>
    <property type="match status" value="1"/>
</dbReference>
<name>A0A9W5Y843_9CLOT</name>
<gene>
    <name evidence="3" type="ORF">CFOLD11_47190</name>
</gene>
<organism evidence="3 4">
    <name type="scientific">Clostridium folliculivorans</name>
    <dbReference type="NCBI Taxonomy" id="2886038"/>
    <lineage>
        <taxon>Bacteria</taxon>
        <taxon>Bacillati</taxon>
        <taxon>Bacillota</taxon>
        <taxon>Clostridia</taxon>
        <taxon>Eubacteriales</taxon>
        <taxon>Clostridiaceae</taxon>
        <taxon>Clostridium</taxon>
    </lineage>
</organism>
<sequence length="306" mass="34246">MKKRIFCICISAALIFFVSGCQKQNNGEKSISNIKQSSSKDSNVNNTSDTTTITSNSKENENYSLQKYISQSDKIQLAGKVNSNIDIHMELKKTDKSKFNDLSERYYDSNMSMQGDNVVARYEGTYYYDKYMKNIRVEAQAYANGYVNIFEFNDNNQVSGSFGGFIFQDKILKGMWNNNNIPKYSFYLIKSDVESNGIDLSLDTNRIGSYSRVGSVSKNSTTLVIYSVSDDKIKFHISGYSEPNMGNVGGVAAYTNSSKNTAEFYDKETNLKITFEFDGKSVKVVGNDALSQFAGAHVIMSGTFVK</sequence>
<dbReference type="AlphaFoldDB" id="A0A9W5Y843"/>
<evidence type="ECO:0000313" key="3">
    <source>
        <dbReference type="EMBL" id="GKU27892.1"/>
    </source>
</evidence>
<comment type="caution">
    <text evidence="3">The sequence shown here is derived from an EMBL/GenBank/DDBJ whole genome shotgun (WGS) entry which is preliminary data.</text>
</comment>
<keyword evidence="2" id="KW-0732">Signal</keyword>
<accession>A0A9W5Y843</accession>
<protein>
    <recommendedName>
        <fullName evidence="5">Lipoprotein</fullName>
    </recommendedName>
</protein>
<evidence type="ECO:0000313" key="4">
    <source>
        <dbReference type="Proteomes" id="UP001057868"/>
    </source>
</evidence>
<reference evidence="3" key="1">
    <citation type="journal article" date="2023" name="Int. J. Syst. Evol. Microbiol.">
        <title>&lt;i&gt;Clostridium folliculivorans&lt;/i&gt; sp. nov., isolated from soil samples of an organic paddy in Japan.</title>
        <authorList>
            <person name="Tazawa J."/>
            <person name="Kobayashi H."/>
            <person name="Tanizawa Y."/>
            <person name="Uchino A."/>
            <person name="Tanaka F."/>
            <person name="Urashima Y."/>
            <person name="Miura S."/>
            <person name="Sakamoto M."/>
            <person name="Ohkuma M."/>
            <person name="Tohno M."/>
        </authorList>
    </citation>
    <scope>NUCLEOTIDE SEQUENCE</scope>
    <source>
        <strain evidence="3">D1-1</strain>
    </source>
</reference>
<feature type="region of interest" description="Disordered" evidence="1">
    <location>
        <begin position="32"/>
        <end position="57"/>
    </location>
</feature>
<evidence type="ECO:0000256" key="1">
    <source>
        <dbReference type="SAM" id="MobiDB-lite"/>
    </source>
</evidence>
<keyword evidence="4" id="KW-1185">Reference proteome</keyword>
<dbReference type="EMBL" id="BQXY01000024">
    <property type="protein sequence ID" value="GKU27892.1"/>
    <property type="molecule type" value="Genomic_DNA"/>
</dbReference>
<evidence type="ECO:0008006" key="5">
    <source>
        <dbReference type="Google" id="ProtNLM"/>
    </source>
</evidence>
<dbReference type="RefSeq" id="WP_261854715.1">
    <property type="nucleotide sequence ID" value="NZ_BQXY01000024.1"/>
</dbReference>
<proteinExistence type="predicted"/>
<dbReference type="Proteomes" id="UP001057868">
    <property type="component" value="Unassembled WGS sequence"/>
</dbReference>
<evidence type="ECO:0000256" key="2">
    <source>
        <dbReference type="SAM" id="SignalP"/>
    </source>
</evidence>
<feature type="signal peptide" evidence="2">
    <location>
        <begin position="1"/>
        <end position="23"/>
    </location>
</feature>
<feature type="chain" id="PRO_5040841778" description="Lipoprotein" evidence="2">
    <location>
        <begin position="24"/>
        <end position="306"/>
    </location>
</feature>